<accession>A0AAV7W9V7</accession>
<proteinExistence type="predicted"/>
<evidence type="ECO:0000313" key="3">
    <source>
        <dbReference type="Proteomes" id="UP001066276"/>
    </source>
</evidence>
<dbReference type="AlphaFoldDB" id="A0AAV7W9V7"/>
<comment type="caution">
    <text evidence="2">The sequence shown here is derived from an EMBL/GenBank/DDBJ whole genome shotgun (WGS) entry which is preliminary data.</text>
</comment>
<keyword evidence="3" id="KW-1185">Reference proteome</keyword>
<dbReference type="EMBL" id="JANPWB010000002">
    <property type="protein sequence ID" value="KAJ1208884.1"/>
    <property type="molecule type" value="Genomic_DNA"/>
</dbReference>
<dbReference type="Proteomes" id="UP001066276">
    <property type="component" value="Chromosome 1_2"/>
</dbReference>
<gene>
    <name evidence="2" type="ORF">NDU88_004267</name>
</gene>
<name>A0AAV7W9V7_PLEWA</name>
<sequence>MNPTGADAASSVPDPHTEVTNPEFLPGAEAGPRTAERRAGVKRAASNGGARRHGVGGGNGGIQGEREGAEEASGGPAISASQEA</sequence>
<organism evidence="2 3">
    <name type="scientific">Pleurodeles waltl</name>
    <name type="common">Iberian ribbed newt</name>
    <dbReference type="NCBI Taxonomy" id="8319"/>
    <lineage>
        <taxon>Eukaryota</taxon>
        <taxon>Metazoa</taxon>
        <taxon>Chordata</taxon>
        <taxon>Craniata</taxon>
        <taxon>Vertebrata</taxon>
        <taxon>Euteleostomi</taxon>
        <taxon>Amphibia</taxon>
        <taxon>Batrachia</taxon>
        <taxon>Caudata</taxon>
        <taxon>Salamandroidea</taxon>
        <taxon>Salamandridae</taxon>
        <taxon>Pleurodelinae</taxon>
        <taxon>Pleurodeles</taxon>
    </lineage>
</organism>
<feature type="compositionally biased region" description="Low complexity" evidence="1">
    <location>
        <begin position="71"/>
        <end position="84"/>
    </location>
</feature>
<feature type="region of interest" description="Disordered" evidence="1">
    <location>
        <begin position="1"/>
        <end position="84"/>
    </location>
</feature>
<reference evidence="2" key="1">
    <citation type="journal article" date="2022" name="bioRxiv">
        <title>Sequencing and chromosome-scale assembly of the giantPleurodeles waltlgenome.</title>
        <authorList>
            <person name="Brown T."/>
            <person name="Elewa A."/>
            <person name="Iarovenko S."/>
            <person name="Subramanian E."/>
            <person name="Araus A.J."/>
            <person name="Petzold A."/>
            <person name="Susuki M."/>
            <person name="Suzuki K.-i.T."/>
            <person name="Hayashi T."/>
            <person name="Toyoda A."/>
            <person name="Oliveira C."/>
            <person name="Osipova E."/>
            <person name="Leigh N.D."/>
            <person name="Simon A."/>
            <person name="Yun M.H."/>
        </authorList>
    </citation>
    <scope>NUCLEOTIDE SEQUENCE</scope>
    <source>
        <strain evidence="2">20211129_DDA</strain>
        <tissue evidence="2">Liver</tissue>
    </source>
</reference>
<protein>
    <submittedName>
        <fullName evidence="2">Uncharacterized protein</fullName>
    </submittedName>
</protein>
<evidence type="ECO:0000313" key="2">
    <source>
        <dbReference type="EMBL" id="KAJ1208884.1"/>
    </source>
</evidence>
<evidence type="ECO:0000256" key="1">
    <source>
        <dbReference type="SAM" id="MobiDB-lite"/>
    </source>
</evidence>